<evidence type="ECO:0000313" key="3">
    <source>
        <dbReference type="Proteomes" id="UP000823749"/>
    </source>
</evidence>
<dbReference type="AlphaFoldDB" id="A0AAV6J8I1"/>
<proteinExistence type="predicted"/>
<keyword evidence="1" id="KW-1133">Transmembrane helix</keyword>
<feature type="transmembrane region" description="Helical" evidence="1">
    <location>
        <begin position="60"/>
        <end position="78"/>
    </location>
</feature>
<evidence type="ECO:0000313" key="2">
    <source>
        <dbReference type="EMBL" id="KAG5536019.1"/>
    </source>
</evidence>
<gene>
    <name evidence="2" type="ORF">RHGRI_023719</name>
</gene>
<feature type="transmembrane region" description="Helical" evidence="1">
    <location>
        <begin position="22"/>
        <end position="45"/>
    </location>
</feature>
<keyword evidence="3" id="KW-1185">Reference proteome</keyword>
<comment type="caution">
    <text evidence="2">The sequence shown here is derived from an EMBL/GenBank/DDBJ whole genome shotgun (WGS) entry which is preliminary data.</text>
</comment>
<organism evidence="2 3">
    <name type="scientific">Rhododendron griersonianum</name>
    <dbReference type="NCBI Taxonomy" id="479676"/>
    <lineage>
        <taxon>Eukaryota</taxon>
        <taxon>Viridiplantae</taxon>
        <taxon>Streptophyta</taxon>
        <taxon>Embryophyta</taxon>
        <taxon>Tracheophyta</taxon>
        <taxon>Spermatophyta</taxon>
        <taxon>Magnoliopsida</taxon>
        <taxon>eudicotyledons</taxon>
        <taxon>Gunneridae</taxon>
        <taxon>Pentapetalae</taxon>
        <taxon>asterids</taxon>
        <taxon>Ericales</taxon>
        <taxon>Ericaceae</taxon>
        <taxon>Ericoideae</taxon>
        <taxon>Rhodoreae</taxon>
        <taxon>Rhododendron</taxon>
    </lineage>
</organism>
<dbReference type="Proteomes" id="UP000823749">
    <property type="component" value="Chromosome 8"/>
</dbReference>
<keyword evidence="1" id="KW-0472">Membrane</keyword>
<keyword evidence="1" id="KW-0812">Transmembrane</keyword>
<protein>
    <submittedName>
        <fullName evidence="2">Uncharacterized protein</fullName>
    </submittedName>
</protein>
<dbReference type="EMBL" id="JACTNZ010000008">
    <property type="protein sequence ID" value="KAG5536019.1"/>
    <property type="molecule type" value="Genomic_DNA"/>
</dbReference>
<name>A0AAV6J8I1_9ERIC</name>
<sequence>MANLPQGFLFEFYERDAERVEFMLFIQTLWMQLFFFFLLCALLRMRIPPWFGWNVNLDTLWYWIGIVAIAVGAIIHEYENQR</sequence>
<evidence type="ECO:0000256" key="1">
    <source>
        <dbReference type="SAM" id="Phobius"/>
    </source>
</evidence>
<reference evidence="2" key="1">
    <citation type="submission" date="2020-08" db="EMBL/GenBank/DDBJ databases">
        <title>Plant Genome Project.</title>
        <authorList>
            <person name="Zhang R.-G."/>
        </authorList>
    </citation>
    <scope>NUCLEOTIDE SEQUENCE</scope>
    <source>
        <strain evidence="2">WSP0</strain>
        <tissue evidence="2">Leaf</tissue>
    </source>
</reference>
<accession>A0AAV6J8I1</accession>